<dbReference type="GO" id="GO:0016887">
    <property type="term" value="F:ATP hydrolysis activity"/>
    <property type="evidence" value="ECO:0007669"/>
    <property type="project" value="InterPro"/>
</dbReference>
<dbReference type="AlphaFoldDB" id="A0A7W3PHZ8"/>
<evidence type="ECO:0000256" key="4">
    <source>
        <dbReference type="ARBA" id="ARBA00022840"/>
    </source>
</evidence>
<dbReference type="PANTHER" id="PTHR43790:SF9">
    <property type="entry name" value="GALACTOFURANOSE TRANSPORTER ATP-BINDING PROTEIN YTFR"/>
    <property type="match status" value="1"/>
</dbReference>
<keyword evidence="4 8" id="KW-0067">ATP-binding</keyword>
<evidence type="ECO:0000259" key="6">
    <source>
        <dbReference type="PROSITE" id="PS50893"/>
    </source>
</evidence>
<keyword evidence="3" id="KW-0547">Nucleotide-binding</keyword>
<dbReference type="CDD" id="cd03216">
    <property type="entry name" value="ABC_Carb_Monos_I"/>
    <property type="match status" value="1"/>
</dbReference>
<gene>
    <name evidence="8" type="ORF">FB463_000620</name>
    <name evidence="7" type="ORF">FFA01_01990</name>
</gene>
<reference evidence="7 9" key="1">
    <citation type="submission" date="2019-07" db="EMBL/GenBank/DDBJ databases">
        <title>Whole genome shotgun sequence of Frigoribacterium faeni NBRC 103066.</title>
        <authorList>
            <person name="Hosoyama A."/>
            <person name="Uohara A."/>
            <person name="Ohji S."/>
            <person name="Ichikawa N."/>
        </authorList>
    </citation>
    <scope>NUCLEOTIDE SEQUENCE [LARGE SCALE GENOMIC DNA]</scope>
    <source>
        <strain evidence="7 9">NBRC 103066</strain>
    </source>
</reference>
<dbReference type="InterPro" id="IPR003593">
    <property type="entry name" value="AAA+_ATPase"/>
</dbReference>
<keyword evidence="9" id="KW-1185">Reference proteome</keyword>
<dbReference type="InterPro" id="IPR017871">
    <property type="entry name" value="ABC_transporter-like_CS"/>
</dbReference>
<dbReference type="Proteomes" id="UP000321154">
    <property type="component" value="Unassembled WGS sequence"/>
</dbReference>
<dbReference type="CDD" id="cd03215">
    <property type="entry name" value="ABC_Carb_Monos_II"/>
    <property type="match status" value="1"/>
</dbReference>
<evidence type="ECO:0000256" key="5">
    <source>
        <dbReference type="SAM" id="MobiDB-lite"/>
    </source>
</evidence>
<feature type="domain" description="ABC transporter" evidence="6">
    <location>
        <begin position="289"/>
        <end position="528"/>
    </location>
</feature>
<evidence type="ECO:0000256" key="1">
    <source>
        <dbReference type="ARBA" id="ARBA00022448"/>
    </source>
</evidence>
<dbReference type="SMART" id="SM00382">
    <property type="entry name" value="AAA"/>
    <property type="match status" value="2"/>
</dbReference>
<dbReference type="InterPro" id="IPR050107">
    <property type="entry name" value="ABC_carbohydrate_import_ATPase"/>
</dbReference>
<dbReference type="OrthoDB" id="39350at2"/>
<feature type="region of interest" description="Disordered" evidence="5">
    <location>
        <begin position="1"/>
        <end position="23"/>
    </location>
</feature>
<evidence type="ECO:0000313" key="10">
    <source>
        <dbReference type="Proteomes" id="UP000522688"/>
    </source>
</evidence>
<dbReference type="RefSeq" id="WP_146852028.1">
    <property type="nucleotide sequence ID" value="NZ_BAAAHR010000002.1"/>
</dbReference>
<dbReference type="GO" id="GO:0005524">
    <property type="term" value="F:ATP binding"/>
    <property type="evidence" value="ECO:0007669"/>
    <property type="project" value="UniProtKB-KW"/>
</dbReference>
<dbReference type="InterPro" id="IPR003439">
    <property type="entry name" value="ABC_transporter-like_ATP-bd"/>
</dbReference>
<evidence type="ECO:0000313" key="9">
    <source>
        <dbReference type="Proteomes" id="UP000321154"/>
    </source>
</evidence>
<dbReference type="PANTHER" id="PTHR43790">
    <property type="entry name" value="CARBOHYDRATE TRANSPORT ATP-BINDING PROTEIN MG119-RELATED"/>
    <property type="match status" value="1"/>
</dbReference>
<sequence length="535" mass="56817">MTALESPDGSSPGGAVHDTPPVAAPSVAAPQGVALAMRAIVKSFAGIEVLHGVDLDVAPGEVVALVGENGAGKSTLIKVLTGFHPADSGTITLGGVEVTVGSAADADRLGIQVVHQDRHQAGRLTVAEQLYLGRSEGRRGWVSPRTLRRRAEQDLREAVGLELRADLLVDDLTVAERQLLQIARAVLTEPRVLVLDEPTAPLAAHDVERLVETIARLRDRGVPVVYISHYLQEVRRIADRVVVLRNGSVVGEVDLRHEGASVSRVVELMVGRQVDEYGGRRHRSPVEGVEPALALESLSVPGHLEGLDLAVRPGEIVGVTGLVGSGVEVLAEAVTGLRHRGGTVRVGTRTVRTPGGFVRAGGAHVPSDRRRDGIVLRHTVRENLSLASPRAISRWGAFVHRPRERDLAREQIDRVGVRPASTEAVAGRLSGGNQQKVVLGRWLVAGSTVFVLDQPTAGVDVGSRQAVYDRIEEQIDQGAAVLLVTVDLDELVGLADRVVVLHRGRVRAVLDHADISVDRVLSIASGADDVAEVGA</sequence>
<protein>
    <submittedName>
        <fullName evidence="8">Ribose transport system ATP-binding protein</fullName>
    </submittedName>
    <submittedName>
        <fullName evidence="7">Sugar ABC transporter</fullName>
    </submittedName>
</protein>
<dbReference type="Pfam" id="PF00005">
    <property type="entry name" value="ABC_tran"/>
    <property type="match status" value="2"/>
</dbReference>
<proteinExistence type="predicted"/>
<dbReference type="Proteomes" id="UP000522688">
    <property type="component" value="Unassembled WGS sequence"/>
</dbReference>
<dbReference type="EMBL" id="JACGWW010000001">
    <property type="protein sequence ID" value="MBA8812396.1"/>
    <property type="molecule type" value="Genomic_DNA"/>
</dbReference>
<dbReference type="PROSITE" id="PS00211">
    <property type="entry name" value="ABC_TRANSPORTER_1"/>
    <property type="match status" value="1"/>
</dbReference>
<feature type="domain" description="ABC transporter" evidence="6">
    <location>
        <begin position="35"/>
        <end position="271"/>
    </location>
</feature>
<dbReference type="SUPFAM" id="SSF52540">
    <property type="entry name" value="P-loop containing nucleoside triphosphate hydrolases"/>
    <property type="match status" value="2"/>
</dbReference>
<evidence type="ECO:0000256" key="2">
    <source>
        <dbReference type="ARBA" id="ARBA00022737"/>
    </source>
</evidence>
<dbReference type="InterPro" id="IPR027417">
    <property type="entry name" value="P-loop_NTPase"/>
</dbReference>
<organism evidence="8 10">
    <name type="scientific">Frigoribacterium faeni</name>
    <dbReference type="NCBI Taxonomy" id="145483"/>
    <lineage>
        <taxon>Bacteria</taxon>
        <taxon>Bacillati</taxon>
        <taxon>Actinomycetota</taxon>
        <taxon>Actinomycetes</taxon>
        <taxon>Micrococcales</taxon>
        <taxon>Microbacteriaceae</taxon>
        <taxon>Frigoribacterium</taxon>
    </lineage>
</organism>
<comment type="caution">
    <text evidence="8">The sequence shown here is derived from an EMBL/GenBank/DDBJ whole genome shotgun (WGS) entry which is preliminary data.</text>
</comment>
<dbReference type="Gene3D" id="3.40.50.300">
    <property type="entry name" value="P-loop containing nucleotide triphosphate hydrolases"/>
    <property type="match status" value="2"/>
</dbReference>
<name>A0A7W3PHZ8_9MICO</name>
<keyword evidence="1" id="KW-0813">Transport</keyword>
<dbReference type="EMBL" id="BJUV01000001">
    <property type="protein sequence ID" value="GEK81890.1"/>
    <property type="molecule type" value="Genomic_DNA"/>
</dbReference>
<accession>A0A7W3PHZ8</accession>
<reference evidence="8 10" key="2">
    <citation type="submission" date="2020-07" db="EMBL/GenBank/DDBJ databases">
        <title>Sequencing the genomes of 1000 actinobacteria strains.</title>
        <authorList>
            <person name="Klenk H.-P."/>
        </authorList>
    </citation>
    <scope>NUCLEOTIDE SEQUENCE [LARGE SCALE GENOMIC DNA]</scope>
    <source>
        <strain evidence="8 10">DSM 10309</strain>
    </source>
</reference>
<evidence type="ECO:0000313" key="8">
    <source>
        <dbReference type="EMBL" id="MBA8812396.1"/>
    </source>
</evidence>
<evidence type="ECO:0000256" key="3">
    <source>
        <dbReference type="ARBA" id="ARBA00022741"/>
    </source>
</evidence>
<evidence type="ECO:0000313" key="7">
    <source>
        <dbReference type="EMBL" id="GEK81890.1"/>
    </source>
</evidence>
<dbReference type="PROSITE" id="PS50893">
    <property type="entry name" value="ABC_TRANSPORTER_2"/>
    <property type="match status" value="2"/>
</dbReference>
<keyword evidence="2" id="KW-0677">Repeat</keyword>